<keyword evidence="2" id="KW-1185">Reference proteome</keyword>
<dbReference type="PANTHER" id="PTHR47266">
    <property type="entry name" value="ENDONUCLEASE-RELATED"/>
    <property type="match status" value="1"/>
</dbReference>
<gene>
    <name evidence="1" type="ORF">LTRI10_LOCUS18540</name>
</gene>
<organism evidence="1 2">
    <name type="scientific">Linum trigynum</name>
    <dbReference type="NCBI Taxonomy" id="586398"/>
    <lineage>
        <taxon>Eukaryota</taxon>
        <taxon>Viridiplantae</taxon>
        <taxon>Streptophyta</taxon>
        <taxon>Embryophyta</taxon>
        <taxon>Tracheophyta</taxon>
        <taxon>Spermatophyta</taxon>
        <taxon>Magnoliopsida</taxon>
        <taxon>eudicotyledons</taxon>
        <taxon>Gunneridae</taxon>
        <taxon>Pentapetalae</taxon>
        <taxon>rosids</taxon>
        <taxon>fabids</taxon>
        <taxon>Malpighiales</taxon>
        <taxon>Linaceae</taxon>
        <taxon>Linum</taxon>
    </lineage>
</organism>
<sequence>MSPYRLVFAKACHLPVELEHKAYWAIKKLNFDLKTAGEKRLLQLNELDEIRLNAYENARIYKEKTKKWHDHHILRREFKVGEKVLLFNSRLKLFPGKLKSRWSGPFTVTKVYPHGAIEILRDQGAFKVNAQRLKHYIEGVSVLEISTYHLE</sequence>
<protein>
    <recommendedName>
        <fullName evidence="3">Reverse transcriptase domain-containing protein</fullName>
    </recommendedName>
</protein>
<dbReference type="AlphaFoldDB" id="A0AAV2DT81"/>
<proteinExistence type="predicted"/>
<evidence type="ECO:0008006" key="3">
    <source>
        <dbReference type="Google" id="ProtNLM"/>
    </source>
</evidence>
<dbReference type="InterPro" id="IPR052160">
    <property type="entry name" value="Gypsy_RT_Integrase-like"/>
</dbReference>
<accession>A0AAV2DT81</accession>
<reference evidence="1 2" key="1">
    <citation type="submission" date="2024-04" db="EMBL/GenBank/DDBJ databases">
        <authorList>
            <person name="Fracassetti M."/>
        </authorList>
    </citation>
    <scope>NUCLEOTIDE SEQUENCE [LARGE SCALE GENOMIC DNA]</scope>
</reference>
<dbReference type="Proteomes" id="UP001497516">
    <property type="component" value="Chromosome 3"/>
</dbReference>
<evidence type="ECO:0000313" key="1">
    <source>
        <dbReference type="EMBL" id="CAL1376836.1"/>
    </source>
</evidence>
<name>A0AAV2DT81_9ROSI</name>
<evidence type="ECO:0000313" key="2">
    <source>
        <dbReference type="Proteomes" id="UP001497516"/>
    </source>
</evidence>
<dbReference type="EMBL" id="OZ034816">
    <property type="protein sequence ID" value="CAL1376836.1"/>
    <property type="molecule type" value="Genomic_DNA"/>
</dbReference>